<comment type="caution">
    <text evidence="6">The sequence shown here is derived from an EMBL/GenBank/DDBJ whole genome shotgun (WGS) entry which is preliminary data.</text>
</comment>
<name>A0ABW0U9Q7_9BACI</name>
<organism evidence="6 7">
    <name type="scientific">Aliibacillus thermotolerans</name>
    <dbReference type="NCBI Taxonomy" id="1834418"/>
    <lineage>
        <taxon>Bacteria</taxon>
        <taxon>Bacillati</taxon>
        <taxon>Bacillota</taxon>
        <taxon>Bacilli</taxon>
        <taxon>Bacillales</taxon>
        <taxon>Bacillaceae</taxon>
        <taxon>Aliibacillus</taxon>
    </lineage>
</organism>
<feature type="domain" description="Fe/B12 periplasmic-binding" evidence="5">
    <location>
        <begin position="67"/>
        <end position="324"/>
    </location>
</feature>
<reference evidence="7" key="1">
    <citation type="journal article" date="2019" name="Int. J. Syst. Evol. Microbiol.">
        <title>The Global Catalogue of Microorganisms (GCM) 10K type strain sequencing project: providing services to taxonomists for standard genome sequencing and annotation.</title>
        <authorList>
            <consortium name="The Broad Institute Genomics Platform"/>
            <consortium name="The Broad Institute Genome Sequencing Center for Infectious Disease"/>
            <person name="Wu L."/>
            <person name="Ma J."/>
        </authorList>
    </citation>
    <scope>NUCLEOTIDE SEQUENCE [LARGE SCALE GENOMIC DNA]</scope>
    <source>
        <strain evidence="7">CGMCC 1.15790</strain>
    </source>
</reference>
<dbReference type="PROSITE" id="PS50983">
    <property type="entry name" value="FE_B12_PBP"/>
    <property type="match status" value="1"/>
</dbReference>
<feature type="coiled-coil region" evidence="3">
    <location>
        <begin position="168"/>
        <end position="202"/>
    </location>
</feature>
<dbReference type="PANTHER" id="PTHR30535:SF34">
    <property type="entry name" value="MOLYBDATE-BINDING PROTEIN MOLA"/>
    <property type="match status" value="1"/>
</dbReference>
<keyword evidence="3" id="KW-0175">Coiled coil</keyword>
<dbReference type="Pfam" id="PF01497">
    <property type="entry name" value="Peripla_BP_2"/>
    <property type="match status" value="1"/>
</dbReference>
<evidence type="ECO:0000313" key="6">
    <source>
        <dbReference type="EMBL" id="MFC5628989.1"/>
    </source>
</evidence>
<feature type="signal peptide" evidence="4">
    <location>
        <begin position="1"/>
        <end position="22"/>
    </location>
</feature>
<feature type="chain" id="PRO_5046832199" evidence="4">
    <location>
        <begin position="23"/>
        <end position="328"/>
    </location>
</feature>
<evidence type="ECO:0000313" key="7">
    <source>
        <dbReference type="Proteomes" id="UP001596143"/>
    </source>
</evidence>
<evidence type="ECO:0000256" key="1">
    <source>
        <dbReference type="ARBA" id="ARBA00008814"/>
    </source>
</evidence>
<comment type="similarity">
    <text evidence="1">Belongs to the bacterial solute-binding protein 8 family.</text>
</comment>
<dbReference type="SUPFAM" id="SSF53807">
    <property type="entry name" value="Helical backbone' metal receptor"/>
    <property type="match status" value="1"/>
</dbReference>
<dbReference type="Proteomes" id="UP001596143">
    <property type="component" value="Unassembled WGS sequence"/>
</dbReference>
<sequence>MKKWLFSYLSFTVILLCTACHTAEDTNSDQELAEETTTESSEEDSYYPVDVTDSFGNVITFEEKPERIVSLMPSNTEIAYALGLGDRIVGVTDFCTYPEEAQEKPSVGGLDFDLEKVIAFNPDLVLAHASSAETYEDAFQQIENNGANVLIVNEANSFEDAYESMKMIGQATNKEEEANAIIQEIEENVQAIADKAAQIEEEDKKTVWIEIEPAPSIWTTGKGTFMHEMIETINAYNAAGDQEGWLEFSEEKAVSLQPDVILTMAYGMTEDEAIAEINSRPGWETVPAVQNQEIYQISEDIVSRPGPRLIQGITELADSVYPDVFREE</sequence>
<dbReference type="InterPro" id="IPR002491">
    <property type="entry name" value="ABC_transptr_periplasmic_BD"/>
</dbReference>
<keyword evidence="7" id="KW-1185">Reference proteome</keyword>
<dbReference type="NCBIfam" id="NF038402">
    <property type="entry name" value="TroA_like"/>
    <property type="match status" value="1"/>
</dbReference>
<protein>
    <submittedName>
        <fullName evidence="6">ABC transporter substrate-binding protein</fullName>
    </submittedName>
</protein>
<proteinExistence type="inferred from homology"/>
<dbReference type="PANTHER" id="PTHR30535">
    <property type="entry name" value="VITAMIN B12-BINDING PROTEIN"/>
    <property type="match status" value="1"/>
</dbReference>
<dbReference type="CDD" id="cd01143">
    <property type="entry name" value="YvrC"/>
    <property type="match status" value="1"/>
</dbReference>
<evidence type="ECO:0000256" key="4">
    <source>
        <dbReference type="SAM" id="SignalP"/>
    </source>
</evidence>
<keyword evidence="2 4" id="KW-0732">Signal</keyword>
<dbReference type="InterPro" id="IPR054828">
    <property type="entry name" value="Vit_B12_bind_prot"/>
</dbReference>
<evidence type="ECO:0000259" key="5">
    <source>
        <dbReference type="PROSITE" id="PS50983"/>
    </source>
</evidence>
<evidence type="ECO:0000256" key="3">
    <source>
        <dbReference type="SAM" id="Coils"/>
    </source>
</evidence>
<evidence type="ECO:0000256" key="2">
    <source>
        <dbReference type="ARBA" id="ARBA00022729"/>
    </source>
</evidence>
<dbReference type="InterPro" id="IPR050902">
    <property type="entry name" value="ABC_Transporter_SBP"/>
</dbReference>
<accession>A0ABW0U9Q7</accession>
<dbReference type="RefSeq" id="WP_270895468.1">
    <property type="nucleotide sequence ID" value="NZ_JBHSPF010000045.1"/>
</dbReference>
<gene>
    <name evidence="6" type="ORF">ACFPTR_08900</name>
</gene>
<dbReference type="Gene3D" id="3.40.50.1980">
    <property type="entry name" value="Nitrogenase molybdenum iron protein domain"/>
    <property type="match status" value="2"/>
</dbReference>
<dbReference type="EMBL" id="JBHSPF010000045">
    <property type="protein sequence ID" value="MFC5628989.1"/>
    <property type="molecule type" value="Genomic_DNA"/>
</dbReference>